<feature type="region of interest" description="Disordered" evidence="1">
    <location>
        <begin position="339"/>
        <end position="383"/>
    </location>
</feature>
<dbReference type="RefSeq" id="WP_148597018.1">
    <property type="nucleotide sequence ID" value="NZ_CP042997.1"/>
</dbReference>
<name>A0A5B9WB46_9BACT</name>
<feature type="compositionally biased region" description="Basic and acidic residues" evidence="1">
    <location>
        <begin position="22"/>
        <end position="33"/>
    </location>
</feature>
<feature type="compositionally biased region" description="Low complexity" evidence="1">
    <location>
        <begin position="1"/>
        <end position="13"/>
    </location>
</feature>
<organism evidence="2 3">
    <name type="scientific">Aquisphaera giovannonii</name>
    <dbReference type="NCBI Taxonomy" id="406548"/>
    <lineage>
        <taxon>Bacteria</taxon>
        <taxon>Pseudomonadati</taxon>
        <taxon>Planctomycetota</taxon>
        <taxon>Planctomycetia</taxon>
        <taxon>Isosphaerales</taxon>
        <taxon>Isosphaeraceae</taxon>
        <taxon>Aquisphaera</taxon>
    </lineage>
</organism>
<gene>
    <name evidence="2" type="ORF">OJF2_60550</name>
</gene>
<sequence length="402" mass="43602">MPSDSDPTSPEESGAPDGPPANDDRPDPLVREEPATLVARLIDAGEWPEVGLLERILAAGEGAVAPLLEVLRHPPEGDYGSMAVSHAIGLLGMMHVAEAVPAMVEAARRRWSEASDEASRTAAAFGSAAVAPLLEAIADPDVRGYRRLSLIESAFQAARDDPALHARVTEVAMGLFDQIAAEAREGEALADELVAEADRAANSGDAGDIHGATIEEIDDVDDIEDIDDLEEFADEILLPDDQVSRQDRDRQEEMFNEVIPEEELAHLASCLLRNVGKSAASPIEAAFEVGLIDTSIIDRDDLDRPLPAVEPAPLDGWLEEYRSAYEEHLHYLARVASRRHEPRHATDEPGRDSVDRGRPRAPKVEPTAPIRNTGPRVGRNDPCWCGSGKKFKKCHMSKDSPE</sequence>
<proteinExistence type="predicted"/>
<dbReference type="OrthoDB" id="250304at2"/>
<evidence type="ECO:0000256" key="1">
    <source>
        <dbReference type="SAM" id="MobiDB-lite"/>
    </source>
</evidence>
<dbReference type="Proteomes" id="UP000324233">
    <property type="component" value="Chromosome"/>
</dbReference>
<dbReference type="Pfam" id="PF02810">
    <property type="entry name" value="SEC-C"/>
    <property type="match status" value="1"/>
</dbReference>
<keyword evidence="3" id="KW-1185">Reference proteome</keyword>
<accession>A0A5B9WB46</accession>
<dbReference type="AlphaFoldDB" id="A0A5B9WB46"/>
<dbReference type="EMBL" id="CP042997">
    <property type="protein sequence ID" value="QEH37464.1"/>
    <property type="molecule type" value="Genomic_DNA"/>
</dbReference>
<evidence type="ECO:0000313" key="3">
    <source>
        <dbReference type="Proteomes" id="UP000324233"/>
    </source>
</evidence>
<feature type="region of interest" description="Disordered" evidence="1">
    <location>
        <begin position="1"/>
        <end position="33"/>
    </location>
</feature>
<dbReference type="InterPro" id="IPR004027">
    <property type="entry name" value="SEC_C_motif"/>
</dbReference>
<dbReference type="SUPFAM" id="SSF103642">
    <property type="entry name" value="Sec-C motif"/>
    <property type="match status" value="1"/>
</dbReference>
<feature type="compositionally biased region" description="Basic and acidic residues" evidence="1">
    <location>
        <begin position="343"/>
        <end position="358"/>
    </location>
</feature>
<evidence type="ECO:0000313" key="2">
    <source>
        <dbReference type="EMBL" id="QEH37464.1"/>
    </source>
</evidence>
<protein>
    <submittedName>
        <fullName evidence="2">Preprotein translocase subunit SecA</fullName>
    </submittedName>
</protein>
<dbReference type="Gene3D" id="3.10.450.50">
    <property type="match status" value="1"/>
</dbReference>
<dbReference type="KEGG" id="agv:OJF2_60550"/>
<reference evidence="2 3" key="1">
    <citation type="submission" date="2019-08" db="EMBL/GenBank/DDBJ databases">
        <title>Deep-cultivation of Planctomycetes and their phenomic and genomic characterization uncovers novel biology.</title>
        <authorList>
            <person name="Wiegand S."/>
            <person name="Jogler M."/>
            <person name="Boedeker C."/>
            <person name="Pinto D."/>
            <person name="Vollmers J."/>
            <person name="Rivas-Marin E."/>
            <person name="Kohn T."/>
            <person name="Peeters S.H."/>
            <person name="Heuer A."/>
            <person name="Rast P."/>
            <person name="Oberbeckmann S."/>
            <person name="Bunk B."/>
            <person name="Jeske O."/>
            <person name="Meyerdierks A."/>
            <person name="Storesund J.E."/>
            <person name="Kallscheuer N."/>
            <person name="Luecker S."/>
            <person name="Lage O.M."/>
            <person name="Pohl T."/>
            <person name="Merkel B.J."/>
            <person name="Hornburger P."/>
            <person name="Mueller R.-W."/>
            <person name="Bruemmer F."/>
            <person name="Labrenz M."/>
            <person name="Spormann A.M."/>
            <person name="Op den Camp H."/>
            <person name="Overmann J."/>
            <person name="Amann R."/>
            <person name="Jetten M.S.M."/>
            <person name="Mascher T."/>
            <person name="Medema M.H."/>
            <person name="Devos D.P."/>
            <person name="Kaster A.-K."/>
            <person name="Ovreas L."/>
            <person name="Rohde M."/>
            <person name="Galperin M.Y."/>
            <person name="Jogler C."/>
        </authorList>
    </citation>
    <scope>NUCLEOTIDE SEQUENCE [LARGE SCALE GENOMIC DNA]</scope>
    <source>
        <strain evidence="2 3">OJF2</strain>
    </source>
</reference>